<dbReference type="EMBL" id="QJNS01000135">
    <property type="protein sequence ID" value="RYO85518.1"/>
    <property type="molecule type" value="Genomic_DNA"/>
</dbReference>
<dbReference type="PANTHER" id="PTHR24148:SF78">
    <property type="entry name" value="HETEROKARYON INCOMPATIBILITY DOMAIN-CONTAINING PROTEIN"/>
    <property type="match status" value="1"/>
</dbReference>
<protein>
    <submittedName>
        <fullName evidence="1">Uncharacterized protein</fullName>
    </submittedName>
</protein>
<evidence type="ECO:0000313" key="1">
    <source>
        <dbReference type="EMBL" id="RYO85518.1"/>
    </source>
</evidence>
<organism evidence="1 2">
    <name type="scientific">Monosporascus cannonballus</name>
    <dbReference type="NCBI Taxonomy" id="155416"/>
    <lineage>
        <taxon>Eukaryota</taxon>
        <taxon>Fungi</taxon>
        <taxon>Dikarya</taxon>
        <taxon>Ascomycota</taxon>
        <taxon>Pezizomycotina</taxon>
        <taxon>Sordariomycetes</taxon>
        <taxon>Xylariomycetidae</taxon>
        <taxon>Xylariales</taxon>
        <taxon>Xylariales incertae sedis</taxon>
        <taxon>Monosporascus</taxon>
    </lineage>
</organism>
<dbReference type="Proteomes" id="UP000294003">
    <property type="component" value="Unassembled WGS sequence"/>
</dbReference>
<evidence type="ECO:0000313" key="2">
    <source>
        <dbReference type="Proteomes" id="UP000294003"/>
    </source>
</evidence>
<sequence>MENGDNKLASSDEALEKIRVAAIEKPTKPSVNQQTKQAIHSLLQRPWFKRILILQEAAAARNVLIKCGSTEIDGFVFCSGLQSLLWGSQNQVRAATYLIKEAIFRPRRTAMSSGRFSLGMRSLGELIDMYHTHEATERHDRIFALLGMASDDLNGSGILPNYEIPWELLFQRLVKFLLGGEVSVKTWVEAYDHQAV</sequence>
<accession>A0ABY0H5P8</accession>
<dbReference type="InterPro" id="IPR052895">
    <property type="entry name" value="HetReg/Transcr_Mod"/>
</dbReference>
<name>A0ABY0H5P8_9PEZI</name>
<reference evidence="1 2" key="1">
    <citation type="submission" date="2018-06" db="EMBL/GenBank/DDBJ databases">
        <title>Complete Genomes of Monosporascus.</title>
        <authorList>
            <person name="Robinson A.J."/>
            <person name="Natvig D.O."/>
        </authorList>
    </citation>
    <scope>NUCLEOTIDE SEQUENCE [LARGE SCALE GENOMIC DNA]</scope>
    <source>
        <strain evidence="1 2">CBS 609.92</strain>
    </source>
</reference>
<keyword evidence="2" id="KW-1185">Reference proteome</keyword>
<dbReference type="PANTHER" id="PTHR24148">
    <property type="entry name" value="ANKYRIN REPEAT DOMAIN-CONTAINING PROTEIN 39 HOMOLOG-RELATED"/>
    <property type="match status" value="1"/>
</dbReference>
<proteinExistence type="predicted"/>
<comment type="caution">
    <text evidence="1">The sequence shown here is derived from an EMBL/GenBank/DDBJ whole genome shotgun (WGS) entry which is preliminary data.</text>
</comment>
<gene>
    <name evidence="1" type="ORF">DL762_005152</name>
</gene>